<gene>
    <name evidence="2" type="ORF">FB45DRAFT_864410</name>
</gene>
<sequence length="233" mass="26223">MCELGEHMSVRLEYQIPFRPHGAPTLLVNSPTGRRVIRHSSTYTWSGGGSLLLLAASLLSVCAVKPSVQPLITQRLNRLDPLNGKTLLRTSANLCMLTFGFIPSFPRGFLYELFLFSILHPLVLLCLVIAVLNLVVAVHNQQPRQTGQAKRAHFTPYYAEDTKHVSQHYVRVVGRPIFVQDLPVFRARFTFEPVPCIITENGLADHTLEPPTTQAIHTQVEFVQWLAEFKRGN</sequence>
<organism evidence="2 3">
    <name type="scientific">Roridomyces roridus</name>
    <dbReference type="NCBI Taxonomy" id="1738132"/>
    <lineage>
        <taxon>Eukaryota</taxon>
        <taxon>Fungi</taxon>
        <taxon>Dikarya</taxon>
        <taxon>Basidiomycota</taxon>
        <taxon>Agaricomycotina</taxon>
        <taxon>Agaricomycetes</taxon>
        <taxon>Agaricomycetidae</taxon>
        <taxon>Agaricales</taxon>
        <taxon>Marasmiineae</taxon>
        <taxon>Mycenaceae</taxon>
        <taxon>Roridomyces</taxon>
    </lineage>
</organism>
<protein>
    <submittedName>
        <fullName evidence="2">Uncharacterized protein</fullName>
    </submittedName>
</protein>
<feature type="transmembrane region" description="Helical" evidence="1">
    <location>
        <begin position="43"/>
        <end position="65"/>
    </location>
</feature>
<evidence type="ECO:0000256" key="1">
    <source>
        <dbReference type="SAM" id="Phobius"/>
    </source>
</evidence>
<reference evidence="2" key="1">
    <citation type="submission" date="2023-03" db="EMBL/GenBank/DDBJ databases">
        <title>Massive genome expansion in bonnet fungi (Mycena s.s.) driven by repeated elements and novel gene families across ecological guilds.</title>
        <authorList>
            <consortium name="Lawrence Berkeley National Laboratory"/>
            <person name="Harder C.B."/>
            <person name="Miyauchi S."/>
            <person name="Viragh M."/>
            <person name="Kuo A."/>
            <person name="Thoen E."/>
            <person name="Andreopoulos B."/>
            <person name="Lu D."/>
            <person name="Skrede I."/>
            <person name="Drula E."/>
            <person name="Henrissat B."/>
            <person name="Morin E."/>
            <person name="Kohler A."/>
            <person name="Barry K."/>
            <person name="LaButti K."/>
            <person name="Morin E."/>
            <person name="Salamov A."/>
            <person name="Lipzen A."/>
            <person name="Mereny Z."/>
            <person name="Hegedus B."/>
            <person name="Baldrian P."/>
            <person name="Stursova M."/>
            <person name="Weitz H."/>
            <person name="Taylor A."/>
            <person name="Grigoriev I.V."/>
            <person name="Nagy L.G."/>
            <person name="Martin F."/>
            <person name="Kauserud H."/>
        </authorList>
    </citation>
    <scope>NUCLEOTIDE SEQUENCE</scope>
    <source>
        <strain evidence="2">9284</strain>
    </source>
</reference>
<proteinExistence type="predicted"/>
<dbReference type="EMBL" id="JARKIF010000006">
    <property type="protein sequence ID" value="KAJ7636360.1"/>
    <property type="molecule type" value="Genomic_DNA"/>
</dbReference>
<keyword evidence="1" id="KW-1133">Transmembrane helix</keyword>
<evidence type="ECO:0000313" key="2">
    <source>
        <dbReference type="EMBL" id="KAJ7636360.1"/>
    </source>
</evidence>
<keyword evidence="3" id="KW-1185">Reference proteome</keyword>
<evidence type="ECO:0000313" key="3">
    <source>
        <dbReference type="Proteomes" id="UP001221142"/>
    </source>
</evidence>
<name>A0AAD7FPU4_9AGAR</name>
<dbReference type="Proteomes" id="UP001221142">
    <property type="component" value="Unassembled WGS sequence"/>
</dbReference>
<keyword evidence="1" id="KW-0472">Membrane</keyword>
<keyword evidence="1" id="KW-0812">Transmembrane</keyword>
<feature type="transmembrane region" description="Helical" evidence="1">
    <location>
        <begin position="118"/>
        <end position="138"/>
    </location>
</feature>
<dbReference type="AlphaFoldDB" id="A0AAD7FPU4"/>
<comment type="caution">
    <text evidence="2">The sequence shown here is derived from an EMBL/GenBank/DDBJ whole genome shotgun (WGS) entry which is preliminary data.</text>
</comment>
<accession>A0AAD7FPU4</accession>